<dbReference type="RefSeq" id="XP_006691561.1">
    <property type="nucleotide sequence ID" value="XM_006691498.1"/>
</dbReference>
<gene>
    <name evidence="1" type="ORF">CTHT_0010380</name>
</gene>
<dbReference type="EMBL" id="GL988039">
    <property type="protein sequence ID" value="EGS22569.1"/>
    <property type="molecule type" value="Genomic_DNA"/>
</dbReference>
<organism evidence="2">
    <name type="scientific">Chaetomium thermophilum (strain DSM 1495 / CBS 144.50 / IMI 039719)</name>
    <name type="common">Thermochaetoides thermophila</name>
    <dbReference type="NCBI Taxonomy" id="759272"/>
    <lineage>
        <taxon>Eukaryota</taxon>
        <taxon>Fungi</taxon>
        <taxon>Dikarya</taxon>
        <taxon>Ascomycota</taxon>
        <taxon>Pezizomycotina</taxon>
        <taxon>Sordariomycetes</taxon>
        <taxon>Sordariomycetidae</taxon>
        <taxon>Sordariales</taxon>
        <taxon>Chaetomiaceae</taxon>
        <taxon>Thermochaetoides</taxon>
    </lineage>
</organism>
<accession>G0S0K9</accession>
<dbReference type="AlphaFoldDB" id="G0S0K9"/>
<keyword evidence="2" id="KW-1185">Reference proteome</keyword>
<dbReference type="GeneID" id="18255076"/>
<sequence>MGRNSLLLLQSRYWKCTLVEIAPSSAGALAALKRAREEKVKEFNAFISIAEKLLRAIEDVGRNLDGTLEKKVGKPIIARLHSFLIQSTMA</sequence>
<dbReference type="KEGG" id="cthr:CTHT_0010380"/>
<evidence type="ECO:0000313" key="1">
    <source>
        <dbReference type="EMBL" id="EGS22569.1"/>
    </source>
</evidence>
<protein>
    <submittedName>
        <fullName evidence="1">Uncharacterized protein</fullName>
    </submittedName>
</protein>
<reference evidence="1 2" key="1">
    <citation type="journal article" date="2011" name="Cell">
        <title>Insight into structure and assembly of the nuclear pore complex by utilizing the genome of a eukaryotic thermophile.</title>
        <authorList>
            <person name="Amlacher S."/>
            <person name="Sarges P."/>
            <person name="Flemming D."/>
            <person name="van Noort V."/>
            <person name="Kunze R."/>
            <person name="Devos D.P."/>
            <person name="Arumugam M."/>
            <person name="Bork P."/>
            <person name="Hurt E."/>
        </authorList>
    </citation>
    <scope>NUCLEOTIDE SEQUENCE [LARGE SCALE GENOMIC DNA]</scope>
    <source>
        <strain evidence="2">DSM 1495 / CBS 144.50 / IMI 039719</strain>
    </source>
</reference>
<dbReference type="Proteomes" id="UP000008066">
    <property type="component" value="Unassembled WGS sequence"/>
</dbReference>
<dbReference type="HOGENOM" id="CLU_2440648_0_0_1"/>
<proteinExistence type="predicted"/>
<evidence type="ECO:0000313" key="2">
    <source>
        <dbReference type="Proteomes" id="UP000008066"/>
    </source>
</evidence>
<name>G0S0K9_CHATD</name>